<accession>A0A438JRU6</accession>
<dbReference type="InterPro" id="IPR012337">
    <property type="entry name" value="RNaseH-like_sf"/>
</dbReference>
<reference evidence="1 2" key="1">
    <citation type="journal article" date="2018" name="PLoS Genet.">
        <title>Population sequencing reveals clonal diversity and ancestral inbreeding in the grapevine cultivar Chardonnay.</title>
        <authorList>
            <person name="Roach M.J."/>
            <person name="Johnson D.L."/>
            <person name="Bohlmann J."/>
            <person name="van Vuuren H.J."/>
            <person name="Jones S.J."/>
            <person name="Pretorius I.S."/>
            <person name="Schmidt S.A."/>
            <person name="Borneman A.R."/>
        </authorList>
    </citation>
    <scope>NUCLEOTIDE SEQUENCE [LARGE SCALE GENOMIC DNA]</scope>
    <source>
        <strain evidence="2">cv. Chardonnay</strain>
        <tissue evidence="1">Leaf</tissue>
    </source>
</reference>
<dbReference type="EMBL" id="QGNW01000030">
    <property type="protein sequence ID" value="RVX11668.1"/>
    <property type="molecule type" value="Genomic_DNA"/>
</dbReference>
<dbReference type="Gene3D" id="3.30.420.10">
    <property type="entry name" value="Ribonuclease H-like superfamily/Ribonuclease H"/>
    <property type="match status" value="1"/>
</dbReference>
<dbReference type="AlphaFoldDB" id="A0A438JRU6"/>
<dbReference type="SUPFAM" id="SSF53098">
    <property type="entry name" value="Ribonuclease H-like"/>
    <property type="match status" value="1"/>
</dbReference>
<proteinExistence type="predicted"/>
<evidence type="ECO:0000313" key="2">
    <source>
        <dbReference type="Proteomes" id="UP000288805"/>
    </source>
</evidence>
<dbReference type="InterPro" id="IPR039537">
    <property type="entry name" value="Retrotran_Ty1/copia-like"/>
</dbReference>
<dbReference type="PANTHER" id="PTHR42648">
    <property type="entry name" value="TRANSPOSASE, PUTATIVE-RELATED"/>
    <property type="match status" value="1"/>
</dbReference>
<gene>
    <name evidence="1" type="primary">POLX_2192</name>
    <name evidence="1" type="ORF">CK203_015963</name>
</gene>
<name>A0A438JRU6_VITVI</name>
<dbReference type="GO" id="GO:0003676">
    <property type="term" value="F:nucleic acid binding"/>
    <property type="evidence" value="ECO:0007669"/>
    <property type="project" value="InterPro"/>
</dbReference>
<organism evidence="1 2">
    <name type="scientific">Vitis vinifera</name>
    <name type="common">Grape</name>
    <dbReference type="NCBI Taxonomy" id="29760"/>
    <lineage>
        <taxon>Eukaryota</taxon>
        <taxon>Viridiplantae</taxon>
        <taxon>Streptophyta</taxon>
        <taxon>Embryophyta</taxon>
        <taxon>Tracheophyta</taxon>
        <taxon>Spermatophyta</taxon>
        <taxon>Magnoliopsida</taxon>
        <taxon>eudicotyledons</taxon>
        <taxon>Gunneridae</taxon>
        <taxon>Pentapetalae</taxon>
        <taxon>rosids</taxon>
        <taxon>Vitales</taxon>
        <taxon>Vitaceae</taxon>
        <taxon>Viteae</taxon>
        <taxon>Vitis</taxon>
    </lineage>
</organism>
<sequence length="258" mass="29701">MVRSMVSNSNLPLSLWSEAIKTATYVLNQVPTKAVPKTPFELWKGWKPNLRHVHVWGCPAEGYRFYCPSRATKIVESHNARFLENDVISGSNKSRHLVFEERHNIEPTLESSSGLIIFPDSHQDLTIQETLVVNEPHHEDILVDSVIQHPQQGNVDITLRRCTRERRPAISSDYVVYLQEYDIDIGVDDDPITFSQAMGGNESTLWYNAMKDEMNSMANNQVWDLVELPKVQRPWVVNGFLKLKEIHRAILKDIRQDL</sequence>
<dbReference type="InterPro" id="IPR036397">
    <property type="entry name" value="RNaseH_sf"/>
</dbReference>
<comment type="caution">
    <text evidence="1">The sequence shown here is derived from an EMBL/GenBank/DDBJ whole genome shotgun (WGS) entry which is preliminary data.</text>
</comment>
<evidence type="ECO:0000313" key="1">
    <source>
        <dbReference type="EMBL" id="RVX11668.1"/>
    </source>
</evidence>
<protein>
    <submittedName>
        <fullName evidence="1">Retrovirus-related Pol polyprotein from transposon TNT 1-94</fullName>
    </submittedName>
</protein>
<dbReference type="Proteomes" id="UP000288805">
    <property type="component" value="Unassembled WGS sequence"/>
</dbReference>
<dbReference type="PANTHER" id="PTHR42648:SF28">
    <property type="entry name" value="TRANSPOSON-ENCODED PROTEIN WITH RIBONUCLEASE H-LIKE AND RETROVIRUS ZINC FINGER-LIKE DOMAINS"/>
    <property type="match status" value="1"/>
</dbReference>